<dbReference type="EMBL" id="LR798198">
    <property type="protein sequence ID" value="CAB5155454.1"/>
    <property type="molecule type" value="Genomic_DNA"/>
</dbReference>
<dbReference type="PROSITE" id="PS00447">
    <property type="entry name" value="DNA_POLYMERASE_A"/>
    <property type="match status" value="1"/>
</dbReference>
<dbReference type="PRINTS" id="PR00868">
    <property type="entry name" value="DNAPOLI"/>
</dbReference>
<name>A0A6J7WDF2_9CAUD</name>
<keyword evidence="4" id="KW-0239">DNA-directed DNA polymerase</keyword>
<evidence type="ECO:0000256" key="5">
    <source>
        <dbReference type="ARBA" id="ARBA00023109"/>
    </source>
</evidence>
<keyword evidence="8" id="KW-0540">Nuclease</keyword>
<keyword evidence="8" id="KW-0378">Hydrolase</keyword>
<dbReference type="GO" id="GO:0006261">
    <property type="term" value="P:DNA-templated DNA replication"/>
    <property type="evidence" value="ECO:0007669"/>
    <property type="project" value="InterPro"/>
</dbReference>
<reference evidence="8" key="1">
    <citation type="submission" date="2020-05" db="EMBL/GenBank/DDBJ databases">
        <authorList>
            <person name="Chiriac C."/>
            <person name="Salcher M."/>
            <person name="Ghai R."/>
            <person name="Kavagutti S V."/>
        </authorList>
    </citation>
    <scope>NUCLEOTIDE SEQUENCE</scope>
</reference>
<dbReference type="PANTHER" id="PTHR10133">
    <property type="entry name" value="DNA POLYMERASE I"/>
    <property type="match status" value="1"/>
</dbReference>
<dbReference type="GO" id="GO:0004527">
    <property type="term" value="F:exonuclease activity"/>
    <property type="evidence" value="ECO:0007669"/>
    <property type="project" value="UniProtKB-KW"/>
</dbReference>
<dbReference type="PANTHER" id="PTHR10133:SF62">
    <property type="entry name" value="DNA POLYMERASE THETA"/>
    <property type="match status" value="1"/>
</dbReference>
<organism evidence="8">
    <name type="scientific">uncultured Caudovirales phage</name>
    <dbReference type="NCBI Taxonomy" id="2100421"/>
    <lineage>
        <taxon>Viruses</taxon>
        <taxon>Duplodnaviria</taxon>
        <taxon>Heunggongvirae</taxon>
        <taxon>Uroviricota</taxon>
        <taxon>Caudoviricetes</taxon>
        <taxon>Peduoviridae</taxon>
        <taxon>Maltschvirus</taxon>
        <taxon>Maltschvirus maltsch</taxon>
    </lineage>
</organism>
<keyword evidence="5" id="KW-1194">Viral DNA replication</keyword>
<feature type="domain" description="DNA-directed DNA polymerase family A palm" evidence="7">
    <location>
        <begin position="366"/>
        <end position="570"/>
    </location>
</feature>
<dbReference type="GO" id="GO:0006302">
    <property type="term" value="P:double-strand break repair"/>
    <property type="evidence" value="ECO:0007669"/>
    <property type="project" value="TreeGrafter"/>
</dbReference>
<evidence type="ECO:0000259" key="7">
    <source>
        <dbReference type="SMART" id="SM00482"/>
    </source>
</evidence>
<dbReference type="InterPro" id="IPR036397">
    <property type="entry name" value="RNaseH_sf"/>
</dbReference>
<protein>
    <recommendedName>
        <fullName evidence="1">DNA-directed DNA polymerase</fullName>
        <ecNumber evidence="1">2.7.7.7</ecNumber>
    </recommendedName>
</protein>
<evidence type="ECO:0000313" key="8">
    <source>
        <dbReference type="EMBL" id="CAB5155454.1"/>
    </source>
</evidence>
<evidence type="ECO:0000256" key="1">
    <source>
        <dbReference type="ARBA" id="ARBA00012417"/>
    </source>
</evidence>
<dbReference type="GO" id="GO:0039693">
    <property type="term" value="P:viral DNA genome replication"/>
    <property type="evidence" value="ECO:0007669"/>
    <property type="project" value="UniProtKB-KW"/>
</dbReference>
<dbReference type="EC" id="2.7.7.7" evidence="1"/>
<dbReference type="Gene3D" id="3.30.420.10">
    <property type="entry name" value="Ribonuclease H-like superfamily/Ribonuclease H"/>
    <property type="match status" value="1"/>
</dbReference>
<proteinExistence type="predicted"/>
<keyword evidence="8" id="KW-0269">Exonuclease</keyword>
<evidence type="ECO:0000256" key="3">
    <source>
        <dbReference type="ARBA" id="ARBA00022695"/>
    </source>
</evidence>
<evidence type="ECO:0000256" key="4">
    <source>
        <dbReference type="ARBA" id="ARBA00022932"/>
    </source>
</evidence>
<sequence length="609" mass="69066">MTTLVFDIETNGLLDELDRLHCLCIKDLDNNLVHSLTPGSIEVGVKMLEQADILIGHNILKFDIPAIQKVYPWFKLKEGVVLHDTLIMARLIYPEIANMDYGLANSGQMPKKLIGRYSLESFGYRIGEYKGDYKGGWETWNQEMQDYCEQDIEVTAKLYAKIMERKERHQVSDYSVELEHRVAEIIFRQEMNGFGFDMPKAEVLHQELLVRRMELEKQLLTMFPPWEVRTPFIPKVNNKTRGYVKGEMTYKVQVVEFNPSSRMHIAKVLKEKHGWQPKEFTEKGEAKVDDSVLAELDYPEAKLLAEYFLIQKRLGQLAEGGEGLMKRVKKDGRIHGEVITNGAVTGRMTHRKPNMAQIPANRSPYGERFRELFVPRKGWKLVGCDADALELRCLAHYMSAYDEGAYIDVVLKGKKADGTDMHSVNCRAIGFNPATHRDIAKTFFYAFIYGAGDFKIGTIVNAPKNHKNVGARIRRNFLKNLPALGMLTERVGKKVKDSGALRGIDGRRLSCRSEHSALNTLLQSAGAVAMKVALVVLDDDLKSLGYTPKTDYEFVGNIHDELQIECRPEIAETVGQTAADAIRKAGEKLGFRCELAGNYEVGENWKQTH</sequence>
<dbReference type="Gene3D" id="3.30.70.370">
    <property type="match status" value="2"/>
</dbReference>
<accession>A0A6J7WDF2</accession>
<dbReference type="GO" id="GO:0003677">
    <property type="term" value="F:DNA binding"/>
    <property type="evidence" value="ECO:0007669"/>
    <property type="project" value="InterPro"/>
</dbReference>
<keyword evidence="5" id="KW-0235">DNA replication</keyword>
<dbReference type="GO" id="GO:0003887">
    <property type="term" value="F:DNA-directed DNA polymerase activity"/>
    <property type="evidence" value="ECO:0007669"/>
    <property type="project" value="UniProtKB-KW"/>
</dbReference>
<dbReference type="SMART" id="SM00482">
    <property type="entry name" value="POLAc"/>
    <property type="match status" value="1"/>
</dbReference>
<gene>
    <name evidence="8" type="ORF">UFOVP149_10</name>
</gene>
<comment type="catalytic activity">
    <reaction evidence="6">
        <text>DNA(n) + a 2'-deoxyribonucleoside 5'-triphosphate = DNA(n+1) + diphosphate</text>
        <dbReference type="Rhea" id="RHEA:22508"/>
        <dbReference type="Rhea" id="RHEA-COMP:17339"/>
        <dbReference type="Rhea" id="RHEA-COMP:17340"/>
        <dbReference type="ChEBI" id="CHEBI:33019"/>
        <dbReference type="ChEBI" id="CHEBI:61560"/>
        <dbReference type="ChEBI" id="CHEBI:173112"/>
        <dbReference type="EC" id="2.7.7.7"/>
    </reaction>
</comment>
<dbReference type="InterPro" id="IPR001098">
    <property type="entry name" value="DNA-dir_DNA_pol_A_palm_dom"/>
</dbReference>
<evidence type="ECO:0000256" key="6">
    <source>
        <dbReference type="ARBA" id="ARBA00049244"/>
    </source>
</evidence>
<dbReference type="Gene3D" id="1.20.1060.10">
    <property type="entry name" value="Taq DNA Polymerase, Chain T, domain 4"/>
    <property type="match status" value="1"/>
</dbReference>
<evidence type="ECO:0000256" key="2">
    <source>
        <dbReference type="ARBA" id="ARBA00022679"/>
    </source>
</evidence>
<dbReference type="Pfam" id="PF00476">
    <property type="entry name" value="DNA_pol_A"/>
    <property type="match status" value="1"/>
</dbReference>
<dbReference type="InterPro" id="IPR002298">
    <property type="entry name" value="DNA_polymerase_A"/>
</dbReference>
<dbReference type="InterPro" id="IPR019760">
    <property type="entry name" value="DNA-dir_DNA_pol_A_CS"/>
</dbReference>
<dbReference type="InterPro" id="IPR043502">
    <property type="entry name" value="DNA/RNA_pol_sf"/>
</dbReference>
<keyword evidence="3" id="KW-0548">Nucleotidyltransferase</keyword>
<dbReference type="SUPFAM" id="SSF53098">
    <property type="entry name" value="Ribonuclease H-like"/>
    <property type="match status" value="1"/>
</dbReference>
<dbReference type="InterPro" id="IPR012337">
    <property type="entry name" value="RNaseH-like_sf"/>
</dbReference>
<keyword evidence="2" id="KW-0808">Transferase</keyword>
<dbReference type="SUPFAM" id="SSF56672">
    <property type="entry name" value="DNA/RNA polymerases"/>
    <property type="match status" value="1"/>
</dbReference>